<evidence type="ECO:0000313" key="1">
    <source>
        <dbReference type="EMBL" id="GAI14707.1"/>
    </source>
</evidence>
<organism evidence="1">
    <name type="scientific">marine sediment metagenome</name>
    <dbReference type="NCBI Taxonomy" id="412755"/>
    <lineage>
        <taxon>unclassified sequences</taxon>
        <taxon>metagenomes</taxon>
        <taxon>ecological metagenomes</taxon>
    </lineage>
</organism>
<reference evidence="1" key="1">
    <citation type="journal article" date="2014" name="Front. Microbiol.">
        <title>High frequency of phylogenetically diverse reductive dehalogenase-homologous genes in deep subseafloor sedimentary metagenomes.</title>
        <authorList>
            <person name="Kawai M."/>
            <person name="Futagami T."/>
            <person name="Toyoda A."/>
            <person name="Takaki Y."/>
            <person name="Nishi S."/>
            <person name="Hori S."/>
            <person name="Arai W."/>
            <person name="Tsubouchi T."/>
            <person name="Morono Y."/>
            <person name="Uchiyama I."/>
            <person name="Ito T."/>
            <person name="Fujiyama A."/>
            <person name="Inagaki F."/>
            <person name="Takami H."/>
        </authorList>
    </citation>
    <scope>NUCLEOTIDE SEQUENCE</scope>
    <source>
        <strain evidence="1">Expedition CK06-06</strain>
    </source>
</reference>
<accession>X1L5S5</accession>
<proteinExistence type="predicted"/>
<gene>
    <name evidence="1" type="ORF">S06H3_16087</name>
</gene>
<dbReference type="AlphaFoldDB" id="X1L5S5"/>
<feature type="non-terminal residue" evidence="1">
    <location>
        <position position="1"/>
    </location>
</feature>
<name>X1L5S5_9ZZZZ</name>
<protein>
    <submittedName>
        <fullName evidence="1">Uncharacterized protein</fullName>
    </submittedName>
</protein>
<comment type="caution">
    <text evidence="1">The sequence shown here is derived from an EMBL/GenBank/DDBJ whole genome shotgun (WGS) entry which is preliminary data.</text>
</comment>
<dbReference type="EMBL" id="BARV01007943">
    <property type="protein sequence ID" value="GAI14707.1"/>
    <property type="molecule type" value="Genomic_DNA"/>
</dbReference>
<sequence>IIVAIGEPAQAQAPEFDIEFEPDVPASNVFGNPDLPDWKDVTVEDTPDFIIVNNADNLIFKFRKGTAGYNEIWENDVQIVANERWVVEYLGPGDQWKQRGTPQRIEWEQSENYHVTVRRFYDDFLGTTFWVVYEFYGGFRPKISVEMEVGQEDNYRIAWKASGINKTYVENLTNYVRFWNENEEAICFDYTDVYEAFGDITEVEIEPWANDHKLNEYFNVGSLGVGDFRLDPNFGYETKGGTEWSLAANFIIGSKYTCTEAGTATSITAYLKQKNTLTPKVKFGIYKSSDKSLVGYTEEWTVTSAWDDWKTPRGVN</sequence>